<dbReference type="Proteomes" id="UP000789570">
    <property type="component" value="Unassembled WGS sequence"/>
</dbReference>
<reference evidence="2" key="1">
    <citation type="submission" date="2021-06" db="EMBL/GenBank/DDBJ databases">
        <authorList>
            <person name="Kallberg Y."/>
            <person name="Tangrot J."/>
            <person name="Rosling A."/>
        </authorList>
    </citation>
    <scope>NUCLEOTIDE SEQUENCE</scope>
    <source>
        <strain evidence="2">UK204</strain>
    </source>
</reference>
<feature type="region of interest" description="Disordered" evidence="1">
    <location>
        <begin position="1"/>
        <end position="48"/>
    </location>
</feature>
<gene>
    <name evidence="2" type="ORF">FCALED_LOCUS15504</name>
</gene>
<name>A0A9N9IJK4_9GLOM</name>
<organism evidence="2 3">
    <name type="scientific">Funneliformis caledonium</name>
    <dbReference type="NCBI Taxonomy" id="1117310"/>
    <lineage>
        <taxon>Eukaryota</taxon>
        <taxon>Fungi</taxon>
        <taxon>Fungi incertae sedis</taxon>
        <taxon>Mucoromycota</taxon>
        <taxon>Glomeromycotina</taxon>
        <taxon>Glomeromycetes</taxon>
        <taxon>Glomerales</taxon>
        <taxon>Glomeraceae</taxon>
        <taxon>Funneliformis</taxon>
    </lineage>
</organism>
<proteinExistence type="predicted"/>
<protein>
    <submittedName>
        <fullName evidence="2">2906_t:CDS:1</fullName>
    </submittedName>
</protein>
<evidence type="ECO:0000256" key="1">
    <source>
        <dbReference type="SAM" id="MobiDB-lite"/>
    </source>
</evidence>
<feature type="compositionally biased region" description="Polar residues" evidence="1">
    <location>
        <begin position="39"/>
        <end position="48"/>
    </location>
</feature>
<dbReference type="EMBL" id="CAJVPQ010014309">
    <property type="protein sequence ID" value="CAG8739059.1"/>
    <property type="molecule type" value="Genomic_DNA"/>
</dbReference>
<feature type="non-terminal residue" evidence="2">
    <location>
        <position position="48"/>
    </location>
</feature>
<evidence type="ECO:0000313" key="3">
    <source>
        <dbReference type="Proteomes" id="UP000789570"/>
    </source>
</evidence>
<accession>A0A9N9IJK4</accession>
<keyword evidence="3" id="KW-1185">Reference proteome</keyword>
<sequence>MSENKGKGKRTKPFENTFTQKENKKGSDVEEIEPVLDSGKTSTFNNLD</sequence>
<comment type="caution">
    <text evidence="2">The sequence shown here is derived from an EMBL/GenBank/DDBJ whole genome shotgun (WGS) entry which is preliminary data.</text>
</comment>
<dbReference type="AlphaFoldDB" id="A0A9N9IJK4"/>
<evidence type="ECO:0000313" key="2">
    <source>
        <dbReference type="EMBL" id="CAG8739059.1"/>
    </source>
</evidence>